<evidence type="ECO:0000313" key="2">
    <source>
        <dbReference type="Proteomes" id="UP000245207"/>
    </source>
</evidence>
<proteinExistence type="predicted"/>
<comment type="caution">
    <text evidence="1">The sequence shown here is derived from an EMBL/GenBank/DDBJ whole genome shotgun (WGS) entry which is preliminary data.</text>
</comment>
<evidence type="ECO:0000313" key="1">
    <source>
        <dbReference type="EMBL" id="PWA40461.1"/>
    </source>
</evidence>
<dbReference type="EMBL" id="PKPP01013777">
    <property type="protein sequence ID" value="PWA40461.1"/>
    <property type="molecule type" value="Genomic_DNA"/>
</dbReference>
<reference evidence="1 2" key="1">
    <citation type="journal article" date="2018" name="Mol. Plant">
        <title>The genome of Artemisia annua provides insight into the evolution of Asteraceae family and artemisinin biosynthesis.</title>
        <authorList>
            <person name="Shen Q."/>
            <person name="Zhang L."/>
            <person name="Liao Z."/>
            <person name="Wang S."/>
            <person name="Yan T."/>
            <person name="Shi P."/>
            <person name="Liu M."/>
            <person name="Fu X."/>
            <person name="Pan Q."/>
            <person name="Wang Y."/>
            <person name="Lv Z."/>
            <person name="Lu X."/>
            <person name="Zhang F."/>
            <person name="Jiang W."/>
            <person name="Ma Y."/>
            <person name="Chen M."/>
            <person name="Hao X."/>
            <person name="Li L."/>
            <person name="Tang Y."/>
            <person name="Lv G."/>
            <person name="Zhou Y."/>
            <person name="Sun X."/>
            <person name="Brodelius P.E."/>
            <person name="Rose J.K.C."/>
            <person name="Tang K."/>
        </authorList>
    </citation>
    <scope>NUCLEOTIDE SEQUENCE [LARGE SCALE GENOMIC DNA]</scope>
    <source>
        <strain evidence="2">cv. Huhao1</strain>
        <tissue evidence="1">Leaf</tissue>
    </source>
</reference>
<dbReference type="STRING" id="35608.A0A2U1KUM6"/>
<organism evidence="1 2">
    <name type="scientific">Artemisia annua</name>
    <name type="common">Sweet wormwood</name>
    <dbReference type="NCBI Taxonomy" id="35608"/>
    <lineage>
        <taxon>Eukaryota</taxon>
        <taxon>Viridiplantae</taxon>
        <taxon>Streptophyta</taxon>
        <taxon>Embryophyta</taxon>
        <taxon>Tracheophyta</taxon>
        <taxon>Spermatophyta</taxon>
        <taxon>Magnoliopsida</taxon>
        <taxon>eudicotyledons</taxon>
        <taxon>Gunneridae</taxon>
        <taxon>Pentapetalae</taxon>
        <taxon>asterids</taxon>
        <taxon>campanulids</taxon>
        <taxon>Asterales</taxon>
        <taxon>Asteraceae</taxon>
        <taxon>Asteroideae</taxon>
        <taxon>Anthemideae</taxon>
        <taxon>Artemisiinae</taxon>
        <taxon>Artemisia</taxon>
    </lineage>
</organism>
<name>A0A2U1KUM6_ARTAN</name>
<dbReference type="AlphaFoldDB" id="A0A2U1KUM6"/>
<sequence length="283" mass="32088">MNSVFSSFDALSAEFLGQSLRSFNTKSPSGTIIKDEQKKVKHETDRKQSVLNEYNGTGKTFTLRKLGKDDASERGIMVRALEDIISGASPAYDSVEISYLQVLLRFSRFTKSEAKDIWIDMAISDAFVFGFSLLMEMIKAGFEGVQAFLIERPHYLISSRALKSFINSWDGPGDDETENGVKLRAAFKVSSYVMKTVCQYTIIINNYKTAPYQTRVTPKSNPSLIFYTNYTIQHSIYFANKMITKWPMDQAFSSKGTLFTKTLNETHKLRVRIAEIETATRKS</sequence>
<keyword evidence="2" id="KW-1185">Reference proteome</keyword>
<protein>
    <submittedName>
        <fullName evidence="1">Armadillo</fullName>
    </submittedName>
</protein>
<dbReference type="Proteomes" id="UP000245207">
    <property type="component" value="Unassembled WGS sequence"/>
</dbReference>
<accession>A0A2U1KUM6</accession>
<gene>
    <name evidence="1" type="ORF">CTI12_AA562440</name>
</gene>